<keyword evidence="2" id="KW-0547">Nucleotide-binding</keyword>
<evidence type="ECO:0000256" key="1">
    <source>
        <dbReference type="ARBA" id="ARBA00022598"/>
    </source>
</evidence>
<dbReference type="InterPro" id="IPR036651">
    <property type="entry name" value="Gln_synt_N_sf"/>
</dbReference>
<dbReference type="InterPro" id="IPR014746">
    <property type="entry name" value="Gln_synth/guanido_kin_cat_dom"/>
</dbReference>
<evidence type="ECO:0000259" key="6">
    <source>
        <dbReference type="PROSITE" id="PS51987"/>
    </source>
</evidence>
<dbReference type="AlphaFoldDB" id="A0A1B4FU93"/>
<dbReference type="InterPro" id="IPR008147">
    <property type="entry name" value="Gln_synt_N"/>
</dbReference>
<evidence type="ECO:0000256" key="5">
    <source>
        <dbReference type="RuleBase" id="RU000384"/>
    </source>
</evidence>
<sequence length="443" mass="47839">MSSNVAVRAGSEPLCFFLTNDFSGLSRGRGFPAQDLARYLDSGCGWVHANQALTPFGPIGDGHPFGPLGDLRLRADPATEVRYGFDDGAQPLHFLLCDIVDYAGAPWDCCPRAFLKAAIGDLRRETGLIVRASFEHEFTITNLAEIAPPFSYRAYRLAEKLCGEIVAAMRAAGAGPEMILPEYGAGQMEITMAPTDALKAADNAVVVRELARELGRRNGLHATFAPKVSPTGVGNGVHVHFGLSREDGTPVNYDRNGAGLLSATLAHFCAGVLRHLPALIALTAPSGISNLRLQPHHWSAAFTCIGSQNREAALRICPATRQSSAESVHHVEFRAADGCASPYLALGALIRAGLDGIRRQMPLPKLLDVDPSSLSDAQRRDADVRTLPGSVPEALAEVDADPEVKGWFSDDFWRCYRAMKRAELNLLAGLSAEEMCERYSRVY</sequence>
<dbReference type="Gene3D" id="3.10.20.70">
    <property type="entry name" value="Glutamine synthetase, N-terminal domain"/>
    <property type="match status" value="1"/>
</dbReference>
<comment type="similarity">
    <text evidence="4 5">Belongs to the glutamine synthetase family.</text>
</comment>
<dbReference type="Pfam" id="PF00120">
    <property type="entry name" value="Gln-synt_C"/>
    <property type="match status" value="1"/>
</dbReference>
<keyword evidence="1" id="KW-0436">Ligase</keyword>
<dbReference type="PROSITE" id="PS51987">
    <property type="entry name" value="GS_CATALYTIC"/>
    <property type="match status" value="1"/>
</dbReference>
<reference evidence="7 8" key="1">
    <citation type="submission" date="2015-12" db="EMBL/GenBank/DDBJ databases">
        <title>Diversity of Burkholderia near neighbor genomes.</title>
        <authorList>
            <person name="Sahl J."/>
            <person name="Wagner D."/>
            <person name="Keim P."/>
        </authorList>
    </citation>
    <scope>NUCLEOTIDE SEQUENCE [LARGE SCALE GENOMIC DNA]</scope>
    <source>
        <strain evidence="7 8">BDU8</strain>
    </source>
</reference>
<dbReference type="Proteomes" id="UP000067711">
    <property type="component" value="Chromosome 2"/>
</dbReference>
<dbReference type="EMBL" id="CP013388">
    <property type="protein sequence ID" value="AOJ07257.1"/>
    <property type="molecule type" value="Genomic_DNA"/>
</dbReference>
<gene>
    <name evidence="7" type="ORF">WS71_07995</name>
</gene>
<organism evidence="7 8">
    <name type="scientific">Burkholderia mayonis</name>
    <dbReference type="NCBI Taxonomy" id="1385591"/>
    <lineage>
        <taxon>Bacteria</taxon>
        <taxon>Pseudomonadati</taxon>
        <taxon>Pseudomonadota</taxon>
        <taxon>Betaproteobacteria</taxon>
        <taxon>Burkholderiales</taxon>
        <taxon>Burkholderiaceae</taxon>
        <taxon>Burkholderia</taxon>
        <taxon>pseudomallei group</taxon>
    </lineage>
</organism>
<dbReference type="PANTHER" id="PTHR43785:SF12">
    <property type="entry name" value="TYPE-1 GLUTAMINE SYNTHETASE 2"/>
    <property type="match status" value="1"/>
</dbReference>
<dbReference type="GO" id="GO:0004356">
    <property type="term" value="F:glutamine synthetase activity"/>
    <property type="evidence" value="ECO:0007669"/>
    <property type="project" value="InterPro"/>
</dbReference>
<feature type="domain" description="GS catalytic" evidence="6">
    <location>
        <begin position="111"/>
        <end position="443"/>
    </location>
</feature>
<evidence type="ECO:0000313" key="8">
    <source>
        <dbReference type="Proteomes" id="UP000067711"/>
    </source>
</evidence>
<protein>
    <submittedName>
        <fullName evidence="7">Glutamine synthetase</fullName>
    </submittedName>
</protein>
<evidence type="ECO:0000313" key="7">
    <source>
        <dbReference type="EMBL" id="AOJ07257.1"/>
    </source>
</evidence>
<dbReference type="InterPro" id="IPR008146">
    <property type="entry name" value="Gln_synth_cat_dom"/>
</dbReference>
<dbReference type="SUPFAM" id="SSF55931">
    <property type="entry name" value="Glutamine synthetase/guanido kinase"/>
    <property type="match status" value="1"/>
</dbReference>
<evidence type="ECO:0000256" key="3">
    <source>
        <dbReference type="ARBA" id="ARBA00022840"/>
    </source>
</evidence>
<keyword evidence="3" id="KW-0067">ATP-binding</keyword>
<dbReference type="GO" id="GO:0006542">
    <property type="term" value="P:glutamine biosynthetic process"/>
    <property type="evidence" value="ECO:0007669"/>
    <property type="project" value="InterPro"/>
</dbReference>
<dbReference type="Gene3D" id="3.30.590.10">
    <property type="entry name" value="Glutamine synthetase/guanido kinase, catalytic domain"/>
    <property type="match status" value="1"/>
</dbReference>
<accession>A0A1B4FU93</accession>
<evidence type="ECO:0000256" key="4">
    <source>
        <dbReference type="PROSITE-ProRule" id="PRU01331"/>
    </source>
</evidence>
<dbReference type="Pfam" id="PF16952">
    <property type="entry name" value="Gln-synt_N_2"/>
    <property type="match status" value="1"/>
</dbReference>
<dbReference type="RefSeq" id="WP_066494415.1">
    <property type="nucleotide sequence ID" value="NZ_CP013388.1"/>
</dbReference>
<name>A0A1B4FU93_9BURK</name>
<proteinExistence type="inferred from homology"/>
<dbReference type="SMART" id="SM01230">
    <property type="entry name" value="Gln-synt_C"/>
    <property type="match status" value="1"/>
</dbReference>
<evidence type="ECO:0000256" key="2">
    <source>
        <dbReference type="ARBA" id="ARBA00022741"/>
    </source>
</evidence>
<dbReference type="GO" id="GO:0005524">
    <property type="term" value="F:ATP binding"/>
    <property type="evidence" value="ECO:0007669"/>
    <property type="project" value="UniProtKB-KW"/>
</dbReference>
<dbReference type="PANTHER" id="PTHR43785">
    <property type="entry name" value="GAMMA-GLUTAMYLPUTRESCINE SYNTHETASE"/>
    <property type="match status" value="1"/>
</dbReference>